<dbReference type="InterPro" id="IPR014906">
    <property type="entry name" value="PRP4-like"/>
</dbReference>
<dbReference type="Gene3D" id="4.10.280.110">
    <property type="entry name" value="Pre-mRNA processing factor 4 domain"/>
    <property type="match status" value="1"/>
</dbReference>
<dbReference type="GO" id="GO:0071021">
    <property type="term" value="C:U2-type post-spliceosomal complex"/>
    <property type="evidence" value="ECO:0007669"/>
    <property type="project" value="TreeGrafter"/>
</dbReference>
<keyword evidence="4" id="KW-0507">mRNA processing</keyword>
<dbReference type="EMBL" id="ML119649">
    <property type="protein sequence ID" value="RPA86541.1"/>
    <property type="molecule type" value="Genomic_DNA"/>
</dbReference>
<accession>A0A3N4IQP2</accession>
<reference evidence="11 12" key="1">
    <citation type="journal article" date="2018" name="Nat. Ecol. Evol.">
        <title>Pezizomycetes genomes reveal the molecular basis of ectomycorrhizal truffle lifestyle.</title>
        <authorList>
            <person name="Murat C."/>
            <person name="Payen T."/>
            <person name="Noel B."/>
            <person name="Kuo A."/>
            <person name="Morin E."/>
            <person name="Chen J."/>
            <person name="Kohler A."/>
            <person name="Krizsan K."/>
            <person name="Balestrini R."/>
            <person name="Da Silva C."/>
            <person name="Montanini B."/>
            <person name="Hainaut M."/>
            <person name="Levati E."/>
            <person name="Barry K.W."/>
            <person name="Belfiori B."/>
            <person name="Cichocki N."/>
            <person name="Clum A."/>
            <person name="Dockter R.B."/>
            <person name="Fauchery L."/>
            <person name="Guy J."/>
            <person name="Iotti M."/>
            <person name="Le Tacon F."/>
            <person name="Lindquist E.A."/>
            <person name="Lipzen A."/>
            <person name="Malagnac F."/>
            <person name="Mello A."/>
            <person name="Molinier V."/>
            <person name="Miyauchi S."/>
            <person name="Poulain J."/>
            <person name="Riccioni C."/>
            <person name="Rubini A."/>
            <person name="Sitrit Y."/>
            <person name="Splivallo R."/>
            <person name="Traeger S."/>
            <person name="Wang M."/>
            <person name="Zifcakova L."/>
            <person name="Wipf D."/>
            <person name="Zambonelli A."/>
            <person name="Paolocci F."/>
            <person name="Nowrousian M."/>
            <person name="Ottonello S."/>
            <person name="Baldrian P."/>
            <person name="Spatafora J.W."/>
            <person name="Henrissat B."/>
            <person name="Nagy L.G."/>
            <person name="Aury J.M."/>
            <person name="Wincker P."/>
            <person name="Grigoriev I.V."/>
            <person name="Bonfante P."/>
            <person name="Martin F.M."/>
        </authorList>
    </citation>
    <scope>NUCLEOTIDE SEQUENCE [LARGE SCALE GENOMIC DNA]</scope>
    <source>
        <strain evidence="11 12">RN42</strain>
    </source>
</reference>
<dbReference type="InterPro" id="IPR036285">
    <property type="entry name" value="PRP4-like_sf"/>
</dbReference>
<dbReference type="InterPro" id="IPR004098">
    <property type="entry name" value="Prp18"/>
</dbReference>
<dbReference type="GO" id="GO:0000350">
    <property type="term" value="P:generation of catalytic spliceosome for second transesterification step"/>
    <property type="evidence" value="ECO:0007669"/>
    <property type="project" value="TreeGrafter"/>
</dbReference>
<dbReference type="OrthoDB" id="10261918at2759"/>
<organism evidence="11 12">
    <name type="scientific">Ascobolus immersus RN42</name>
    <dbReference type="NCBI Taxonomy" id="1160509"/>
    <lineage>
        <taxon>Eukaryota</taxon>
        <taxon>Fungi</taxon>
        <taxon>Dikarya</taxon>
        <taxon>Ascomycota</taxon>
        <taxon>Pezizomycotina</taxon>
        <taxon>Pezizomycetes</taxon>
        <taxon>Pezizales</taxon>
        <taxon>Ascobolaceae</taxon>
        <taxon>Ascobolus</taxon>
    </lineage>
</organism>
<dbReference type="Gene3D" id="1.20.940.10">
    <property type="entry name" value="Functional domain of the splicing factor Prp18"/>
    <property type="match status" value="1"/>
</dbReference>
<dbReference type="PANTHER" id="PTHR13007:SF19">
    <property type="entry name" value="PRE-MRNA-SPLICING FACTOR 18"/>
    <property type="match status" value="1"/>
</dbReference>
<dbReference type="Pfam" id="PF02840">
    <property type="entry name" value="Prp18"/>
    <property type="match status" value="1"/>
</dbReference>
<evidence type="ECO:0000256" key="6">
    <source>
        <dbReference type="ARBA" id="ARBA00023187"/>
    </source>
</evidence>
<dbReference type="PANTHER" id="PTHR13007">
    <property type="entry name" value="PRE-MRNA SPLICING FACTOR-RELATED"/>
    <property type="match status" value="1"/>
</dbReference>
<feature type="domain" description="Prp18" evidence="9">
    <location>
        <begin position="197"/>
        <end position="338"/>
    </location>
</feature>
<dbReference type="Pfam" id="PF08799">
    <property type="entry name" value="PRP4"/>
    <property type="match status" value="1"/>
</dbReference>
<dbReference type="Proteomes" id="UP000275078">
    <property type="component" value="Unassembled WGS sequence"/>
</dbReference>
<evidence type="ECO:0000259" key="10">
    <source>
        <dbReference type="Pfam" id="PF08799"/>
    </source>
</evidence>
<proteinExistence type="inferred from homology"/>
<dbReference type="InterPro" id="IPR039979">
    <property type="entry name" value="PRPF18"/>
</dbReference>
<evidence type="ECO:0000256" key="8">
    <source>
        <dbReference type="SAM" id="MobiDB-lite"/>
    </source>
</evidence>
<dbReference type="GO" id="GO:0046540">
    <property type="term" value="C:U4/U6 x U5 tri-snRNP complex"/>
    <property type="evidence" value="ECO:0007669"/>
    <property type="project" value="TreeGrafter"/>
</dbReference>
<gene>
    <name evidence="11" type="ORF">BJ508DRAFT_411223</name>
</gene>
<evidence type="ECO:0000256" key="5">
    <source>
        <dbReference type="ARBA" id="ARBA00022728"/>
    </source>
</evidence>
<keyword evidence="12" id="KW-1185">Reference proteome</keyword>
<comment type="similarity">
    <text evidence="2">Belongs to the PRP18 family.</text>
</comment>
<protein>
    <recommendedName>
        <fullName evidence="3">Pre-mRNA-splicing factor 18</fullName>
    </recommendedName>
</protein>
<dbReference type="SUPFAM" id="SSF47938">
    <property type="entry name" value="Functional domain of the splicing factor Prp18"/>
    <property type="match status" value="1"/>
</dbReference>
<comment type="subcellular location">
    <subcellularLocation>
        <location evidence="1">Nucleus</location>
    </subcellularLocation>
</comment>
<dbReference type="GO" id="GO:0005682">
    <property type="term" value="C:U5 snRNP"/>
    <property type="evidence" value="ECO:0007669"/>
    <property type="project" value="TreeGrafter"/>
</dbReference>
<evidence type="ECO:0000256" key="4">
    <source>
        <dbReference type="ARBA" id="ARBA00022664"/>
    </source>
</evidence>
<evidence type="ECO:0000313" key="11">
    <source>
        <dbReference type="EMBL" id="RPA86541.1"/>
    </source>
</evidence>
<evidence type="ECO:0000313" key="12">
    <source>
        <dbReference type="Proteomes" id="UP000275078"/>
    </source>
</evidence>
<evidence type="ECO:0000256" key="1">
    <source>
        <dbReference type="ARBA" id="ARBA00004123"/>
    </source>
</evidence>
<evidence type="ECO:0000256" key="7">
    <source>
        <dbReference type="ARBA" id="ARBA00023242"/>
    </source>
</evidence>
<feature type="compositionally biased region" description="Basic and acidic residues" evidence="8">
    <location>
        <begin position="28"/>
        <end position="46"/>
    </location>
</feature>
<name>A0A3N4IQP2_ASCIM</name>
<dbReference type="SUPFAM" id="SSF158230">
    <property type="entry name" value="PRP4-like"/>
    <property type="match status" value="1"/>
</dbReference>
<dbReference type="STRING" id="1160509.A0A3N4IQP2"/>
<feature type="region of interest" description="Disordered" evidence="8">
    <location>
        <begin position="14"/>
        <end position="126"/>
    </location>
</feature>
<keyword evidence="6" id="KW-0508">mRNA splicing</keyword>
<feature type="compositionally biased region" description="Basic and acidic residues" evidence="8">
    <location>
        <begin position="117"/>
        <end position="126"/>
    </location>
</feature>
<keyword evidence="5" id="KW-0747">Spliceosome</keyword>
<feature type="domain" description="Pre-mRNA processing factor 4 (PRP4)-like" evidence="10">
    <location>
        <begin position="133"/>
        <end position="158"/>
    </location>
</feature>
<dbReference type="AlphaFoldDB" id="A0A3N4IQP2"/>
<sequence length="347" mass="40134">MDFASILASEIASKKRKLEAAATTNTPEPKKYIKRSDIEQAREQEYLAKQAALDAEREEKARRKREQEAEDEARREEQKRKREKLKEEARLRREKREAEKAAAEAKAKGITLPSAEDQDKPLSEKEERELCAQFRKLKQPVRIFGETTSMRKARLEDLTRTKPVEKPFPPPLTEQEMIIKKSDVTEDTEKVYGQLAAWFDMVLHEWALALAARPEEVARTTTGKQAKNAYLQAKEHMEPLFRHFKDQDLHPDVFPRVCDIVMLAQDRKYVNANDVYLRLSIGNAAWPIGVTMVGIHERSAREKLHEKGKAAHIMSDEVTRKFLQSIKRCLSFCQTRWPPSDPLQLMG</sequence>
<feature type="compositionally biased region" description="Basic and acidic residues" evidence="8">
    <location>
        <begin position="54"/>
        <end position="107"/>
    </location>
</feature>
<evidence type="ECO:0000256" key="3">
    <source>
        <dbReference type="ARBA" id="ARBA00018242"/>
    </source>
</evidence>
<evidence type="ECO:0000256" key="2">
    <source>
        <dbReference type="ARBA" id="ARBA00008137"/>
    </source>
</evidence>
<keyword evidence="7" id="KW-0539">Nucleus</keyword>
<evidence type="ECO:0000259" key="9">
    <source>
        <dbReference type="Pfam" id="PF02840"/>
    </source>
</evidence>